<protein>
    <submittedName>
        <fullName evidence="3">26S proteasome non-ATPase regulatory subunit 2 1A</fullName>
    </submittedName>
</protein>
<accession>A0A0A9XYD3</accession>
<dbReference type="PANTHER" id="PTHR10943">
    <property type="entry name" value="26S PROTEASOME NON-ATPASE REGULATORY SUBUNIT"/>
    <property type="match status" value="1"/>
</dbReference>
<reference evidence="4" key="3">
    <citation type="journal article" date="2016" name="Gigascience">
        <title>De novo construction of an expanded transcriptome assembly for the western tarnished plant bug, Lygus hesperus.</title>
        <authorList>
            <person name="Tassone E.E."/>
            <person name="Geib S.M."/>
            <person name="Hall B."/>
            <person name="Fabrick J.A."/>
            <person name="Brent C.S."/>
            <person name="Hull J.J."/>
        </authorList>
    </citation>
    <scope>NUCLEOTIDE SEQUENCE</scope>
</reference>
<dbReference type="InterPro" id="IPR002015">
    <property type="entry name" value="Proteasome/cyclosome_rpt"/>
</dbReference>
<dbReference type="GO" id="GO:0008540">
    <property type="term" value="C:proteasome regulatory particle, base subcomplex"/>
    <property type="evidence" value="ECO:0007669"/>
    <property type="project" value="TreeGrafter"/>
</dbReference>
<dbReference type="AlphaFoldDB" id="A0A0A9XYD3"/>
<dbReference type="Pfam" id="PF18051">
    <property type="entry name" value="RPN1_C"/>
    <property type="match status" value="1"/>
</dbReference>
<evidence type="ECO:0000259" key="2">
    <source>
        <dbReference type="Pfam" id="PF18051"/>
    </source>
</evidence>
<dbReference type="EMBL" id="GBHO01018680">
    <property type="protein sequence ID" value="JAG24924.1"/>
    <property type="molecule type" value="Transcribed_RNA"/>
</dbReference>
<reference evidence="3" key="2">
    <citation type="submission" date="2014-07" db="EMBL/GenBank/DDBJ databases">
        <authorList>
            <person name="Hull J."/>
        </authorList>
    </citation>
    <scope>NUCLEOTIDE SEQUENCE</scope>
</reference>
<name>A0A0A9XYD3_LYGHE</name>
<gene>
    <name evidence="3" type="primary">RPN1A_1</name>
    <name evidence="4" type="synonym">RPN1A_2</name>
    <name evidence="3" type="ORF">CM83_1940</name>
    <name evidence="4" type="ORF">g.6071</name>
</gene>
<dbReference type="Pfam" id="PF01851">
    <property type="entry name" value="PC_rep"/>
    <property type="match status" value="1"/>
</dbReference>
<organism evidence="3">
    <name type="scientific">Lygus hesperus</name>
    <name type="common">Western plant bug</name>
    <dbReference type="NCBI Taxonomy" id="30085"/>
    <lineage>
        <taxon>Eukaryota</taxon>
        <taxon>Metazoa</taxon>
        <taxon>Ecdysozoa</taxon>
        <taxon>Arthropoda</taxon>
        <taxon>Hexapoda</taxon>
        <taxon>Insecta</taxon>
        <taxon>Pterygota</taxon>
        <taxon>Neoptera</taxon>
        <taxon>Paraneoptera</taxon>
        <taxon>Hemiptera</taxon>
        <taxon>Heteroptera</taxon>
        <taxon>Panheteroptera</taxon>
        <taxon>Cimicomorpha</taxon>
        <taxon>Miridae</taxon>
        <taxon>Mirini</taxon>
        <taxon>Lygus</taxon>
    </lineage>
</organism>
<keyword evidence="1" id="KW-0677">Repeat</keyword>
<evidence type="ECO:0000313" key="3">
    <source>
        <dbReference type="EMBL" id="JAG24924.1"/>
    </source>
</evidence>
<dbReference type="GO" id="GO:0034515">
    <property type="term" value="C:proteasome storage granule"/>
    <property type="evidence" value="ECO:0007669"/>
    <property type="project" value="TreeGrafter"/>
</dbReference>
<sequence>MSGRRAVPLAYALLSTSNPNMTVVETLNRLAHDSDVPTAMNAILSMGVVGAGSNNARVAGKLKSLASYYSKSREVPASFTVRLAQGLCAMGKGHLTLSPRLHDRSLICASSLVGLLGLLHSALELDKTILDDYHYMLFSLVTNIQPRMVLAVDAHLRPIDKVQVRVGLPVDTVALPGKPKSITGFQTQTTPVILSATDKVELADPKYKAVPVVVEGVFVATAKSNVQVAVAIESK</sequence>
<reference evidence="3" key="1">
    <citation type="journal article" date="2014" name="PLoS ONE">
        <title>Transcriptome-Based Identification of ABC Transporters in the Western Tarnished Plant Bug Lygus hesperus.</title>
        <authorList>
            <person name="Hull J.J."/>
            <person name="Chaney K."/>
            <person name="Geib S.M."/>
            <person name="Fabrick J.A."/>
            <person name="Brent C.S."/>
            <person name="Walsh D."/>
            <person name="Lavine L.C."/>
        </authorList>
    </citation>
    <scope>NUCLEOTIDE SEQUENCE</scope>
</reference>
<proteinExistence type="predicted"/>
<evidence type="ECO:0000256" key="1">
    <source>
        <dbReference type="ARBA" id="ARBA00022737"/>
    </source>
</evidence>
<dbReference type="GO" id="GO:0005634">
    <property type="term" value="C:nucleus"/>
    <property type="evidence" value="ECO:0007669"/>
    <property type="project" value="TreeGrafter"/>
</dbReference>
<dbReference type="InterPro" id="IPR011989">
    <property type="entry name" value="ARM-like"/>
</dbReference>
<feature type="domain" description="26S proteasome non-ATPase regulatory subunit RPN1 C-terminal" evidence="2">
    <location>
        <begin position="173"/>
        <end position="223"/>
    </location>
</feature>
<dbReference type="EMBL" id="GDHC01015374">
    <property type="protein sequence ID" value="JAQ03255.1"/>
    <property type="molecule type" value="Transcribed_RNA"/>
</dbReference>
<dbReference type="PANTHER" id="PTHR10943:SF1">
    <property type="entry name" value="26S PROTEASOME NON-ATPASE REGULATORY SUBUNIT 2"/>
    <property type="match status" value="1"/>
</dbReference>
<dbReference type="InterPro" id="IPR041433">
    <property type="entry name" value="RPN1_C"/>
</dbReference>
<keyword evidence="3" id="KW-0647">Proteasome</keyword>
<evidence type="ECO:0000313" key="4">
    <source>
        <dbReference type="EMBL" id="JAQ03255.1"/>
    </source>
</evidence>
<dbReference type="Gene3D" id="1.25.10.10">
    <property type="entry name" value="Leucine-rich Repeat Variant"/>
    <property type="match status" value="1"/>
</dbReference>
<dbReference type="GO" id="GO:0043161">
    <property type="term" value="P:proteasome-mediated ubiquitin-dependent protein catabolic process"/>
    <property type="evidence" value="ECO:0007669"/>
    <property type="project" value="TreeGrafter"/>
</dbReference>